<evidence type="ECO:0000313" key="3">
    <source>
        <dbReference type="EMBL" id="MFD1642991.1"/>
    </source>
</evidence>
<evidence type="ECO:0000313" key="4">
    <source>
        <dbReference type="Proteomes" id="UP001597052"/>
    </source>
</evidence>
<gene>
    <name evidence="3" type="ORF">ACFSBW_14035</name>
</gene>
<keyword evidence="4" id="KW-1185">Reference proteome</keyword>
<name>A0ABD6DDP7_9EURY</name>
<feature type="domain" description="Glycosyl transferase family 1" evidence="1">
    <location>
        <begin position="176"/>
        <end position="322"/>
    </location>
</feature>
<evidence type="ECO:0000259" key="2">
    <source>
        <dbReference type="Pfam" id="PF13439"/>
    </source>
</evidence>
<dbReference type="PANTHER" id="PTHR45947:SF3">
    <property type="entry name" value="SULFOQUINOVOSYL TRANSFERASE SQD2"/>
    <property type="match status" value="1"/>
</dbReference>
<reference evidence="3 4" key="1">
    <citation type="journal article" date="2019" name="Int. J. Syst. Evol. Microbiol.">
        <title>The Global Catalogue of Microorganisms (GCM) 10K type strain sequencing project: providing services to taxonomists for standard genome sequencing and annotation.</title>
        <authorList>
            <consortium name="The Broad Institute Genomics Platform"/>
            <consortium name="The Broad Institute Genome Sequencing Center for Infectious Disease"/>
            <person name="Wu L."/>
            <person name="Ma J."/>
        </authorList>
    </citation>
    <scope>NUCLEOTIDE SEQUENCE [LARGE SCALE GENOMIC DNA]</scope>
    <source>
        <strain evidence="3 4">CGMCC 1.10593</strain>
    </source>
</reference>
<dbReference type="RefSeq" id="WP_256396481.1">
    <property type="nucleotide sequence ID" value="NZ_JANHDJ010000004.1"/>
</dbReference>
<organism evidence="3 4">
    <name type="scientific">Halohasta litorea</name>
    <dbReference type="NCBI Taxonomy" id="869891"/>
    <lineage>
        <taxon>Archaea</taxon>
        <taxon>Methanobacteriati</taxon>
        <taxon>Methanobacteriota</taxon>
        <taxon>Stenosarchaea group</taxon>
        <taxon>Halobacteria</taxon>
        <taxon>Halobacteriales</taxon>
        <taxon>Haloferacaceae</taxon>
        <taxon>Halohasta</taxon>
    </lineage>
</organism>
<dbReference type="PANTHER" id="PTHR45947">
    <property type="entry name" value="SULFOQUINOVOSYL TRANSFERASE SQD2"/>
    <property type="match status" value="1"/>
</dbReference>
<dbReference type="EMBL" id="JBHUDM010000004">
    <property type="protein sequence ID" value="MFD1642991.1"/>
    <property type="molecule type" value="Genomic_DNA"/>
</dbReference>
<dbReference type="Proteomes" id="UP001597052">
    <property type="component" value="Unassembled WGS sequence"/>
</dbReference>
<comment type="caution">
    <text evidence="3">The sequence shown here is derived from an EMBL/GenBank/DDBJ whole genome shotgun (WGS) entry which is preliminary data.</text>
</comment>
<evidence type="ECO:0000259" key="1">
    <source>
        <dbReference type="Pfam" id="PF00534"/>
    </source>
</evidence>
<dbReference type="Pfam" id="PF13439">
    <property type="entry name" value="Glyco_transf_4"/>
    <property type="match status" value="1"/>
</dbReference>
<dbReference type="Gene3D" id="3.40.50.2000">
    <property type="entry name" value="Glycogen Phosphorylase B"/>
    <property type="match status" value="2"/>
</dbReference>
<feature type="domain" description="Glycosyltransferase subfamily 4-like N-terminal" evidence="2">
    <location>
        <begin position="15"/>
        <end position="160"/>
    </location>
</feature>
<dbReference type="InterPro" id="IPR028098">
    <property type="entry name" value="Glyco_trans_4-like_N"/>
</dbReference>
<sequence length="358" mass="40644">MRIGFFTDSYFPGIDGVTYTIKAWRERLEARGHEVYVVYPESSHEPSEYEIPVPALPNPFYKQYRLPIYRRLSTLPELDVVHCHGPATTGLMGRRYAKKHGCKSVYTHHTPIEDYLIRALRFESLSQRVGDLYVAYENRFLNSFDCVTASTSRIRRNVDPHQLPVGIEMDFFEPQPDTLFDDDRPIVGYSGRMSTKKNLDEIVRLAEACPDYRFELVGEGPARKHLEAIAPDNVTFRDFMPREQLPTFYSSLDVFVTASTCDTLGLSTLEANACGTPVAAADVQPFDETIGRENGARFTYQDIDDMKRAVRECLLEPKETRSVVEAFSIDRTVDELESIYGVEDADESPSRVPTAAPP</sequence>
<protein>
    <submittedName>
        <fullName evidence="3">Glycosyltransferase</fullName>
    </submittedName>
</protein>
<dbReference type="AlphaFoldDB" id="A0ABD6DDP7"/>
<dbReference type="InterPro" id="IPR001296">
    <property type="entry name" value="Glyco_trans_1"/>
</dbReference>
<dbReference type="SUPFAM" id="SSF53756">
    <property type="entry name" value="UDP-Glycosyltransferase/glycogen phosphorylase"/>
    <property type="match status" value="1"/>
</dbReference>
<dbReference type="InterPro" id="IPR050194">
    <property type="entry name" value="Glycosyltransferase_grp1"/>
</dbReference>
<dbReference type="Pfam" id="PF00534">
    <property type="entry name" value="Glycos_transf_1"/>
    <property type="match status" value="1"/>
</dbReference>
<accession>A0ABD6DDP7</accession>
<proteinExistence type="predicted"/>